<accession>A0A7V8EEJ9</accession>
<organism evidence="2 3">
    <name type="scientific">Pseudomonas putida</name>
    <name type="common">Arthrobacter siderocapsulatus</name>
    <dbReference type="NCBI Taxonomy" id="303"/>
    <lineage>
        <taxon>Bacteria</taxon>
        <taxon>Pseudomonadati</taxon>
        <taxon>Pseudomonadota</taxon>
        <taxon>Gammaproteobacteria</taxon>
        <taxon>Pseudomonadales</taxon>
        <taxon>Pseudomonadaceae</taxon>
        <taxon>Pseudomonas</taxon>
    </lineage>
</organism>
<protein>
    <submittedName>
        <fullName evidence="2">Uncharacterized protein</fullName>
    </submittedName>
</protein>
<sequence>MLIDFETMHRTYLIGWSQDGTWRFTPTNEREPRKGLYASSHQVFSNHALQIAISLYNATDDAGHCIAVSHCLYLLFSRKDGGTYKLSRDPGRIGFHLDVGVAGELYGLAAGHRDSFHYRVVRAGRPPKTLSGAVVYRDSRRFVLLNASSSKDGQSRSVEVELDRAAIIALSAHCIGYGKLLYPSLSDATVQALLSSPSANFRACAENEPAKGLAQPDSLTGAPDAAPQHTAPARHVTQEVARLHKVIWAIGNQKWPRMKLPALQVIQKLDEPDVLQRLIDSGNAGDFREWDTFLS</sequence>
<dbReference type="EMBL" id="WOWR01000026">
    <property type="protein sequence ID" value="KAF0253410.1"/>
    <property type="molecule type" value="Genomic_DNA"/>
</dbReference>
<proteinExistence type="predicted"/>
<gene>
    <name evidence="2" type="ORF">GN299_18420</name>
</gene>
<feature type="region of interest" description="Disordered" evidence="1">
    <location>
        <begin position="211"/>
        <end position="230"/>
    </location>
</feature>
<name>A0A7V8EEJ9_PSEPU</name>
<dbReference type="RefSeq" id="WP_156859346.1">
    <property type="nucleotide sequence ID" value="NZ_WOWR01000026.1"/>
</dbReference>
<evidence type="ECO:0000313" key="3">
    <source>
        <dbReference type="Proteomes" id="UP000442695"/>
    </source>
</evidence>
<reference evidence="2 3" key="1">
    <citation type="submission" date="2019-12" db="EMBL/GenBank/DDBJ databases">
        <authorList>
            <person name="Woiski C."/>
        </authorList>
    </citation>
    <scope>NUCLEOTIDE SEQUENCE [LARGE SCALE GENOMIC DNA]</scope>
    <source>
        <strain evidence="2 3">BOE100</strain>
    </source>
</reference>
<comment type="caution">
    <text evidence="2">The sequence shown here is derived from an EMBL/GenBank/DDBJ whole genome shotgun (WGS) entry which is preliminary data.</text>
</comment>
<dbReference type="Proteomes" id="UP000442695">
    <property type="component" value="Unassembled WGS sequence"/>
</dbReference>
<evidence type="ECO:0000313" key="2">
    <source>
        <dbReference type="EMBL" id="KAF0253410.1"/>
    </source>
</evidence>
<evidence type="ECO:0000256" key="1">
    <source>
        <dbReference type="SAM" id="MobiDB-lite"/>
    </source>
</evidence>
<dbReference type="AlphaFoldDB" id="A0A7V8EEJ9"/>